<feature type="domain" description="Ketoreductase" evidence="4">
    <location>
        <begin position="7"/>
        <end position="187"/>
    </location>
</feature>
<dbReference type="Pfam" id="PF00106">
    <property type="entry name" value="adh_short"/>
    <property type="match status" value="1"/>
</dbReference>
<dbReference type="Gene3D" id="3.40.50.720">
    <property type="entry name" value="NAD(P)-binding Rossmann-like Domain"/>
    <property type="match status" value="1"/>
</dbReference>
<comment type="caution">
    <text evidence="5">The sequence shown here is derived from an EMBL/GenBank/DDBJ whole genome shotgun (WGS) entry which is preliminary data.</text>
</comment>
<dbReference type="PRINTS" id="PR00081">
    <property type="entry name" value="GDHRDH"/>
</dbReference>
<protein>
    <submittedName>
        <fullName evidence="5">SDR family NAD(P)-dependent oxidoreductase</fullName>
    </submittedName>
</protein>
<comment type="similarity">
    <text evidence="1 3">Belongs to the short-chain dehydrogenases/reductases (SDR) family.</text>
</comment>
<dbReference type="InterPro" id="IPR002347">
    <property type="entry name" value="SDR_fam"/>
</dbReference>
<proteinExistence type="inferred from homology"/>
<dbReference type="PRINTS" id="PR00080">
    <property type="entry name" value="SDRFAMILY"/>
</dbReference>
<evidence type="ECO:0000259" key="4">
    <source>
        <dbReference type="SMART" id="SM00822"/>
    </source>
</evidence>
<dbReference type="EMBL" id="JBFALK010000015">
    <property type="protein sequence ID" value="MEV0972011.1"/>
    <property type="molecule type" value="Genomic_DNA"/>
</dbReference>
<evidence type="ECO:0000256" key="1">
    <source>
        <dbReference type="ARBA" id="ARBA00006484"/>
    </source>
</evidence>
<dbReference type="SUPFAM" id="SSF51735">
    <property type="entry name" value="NAD(P)-binding Rossmann-fold domains"/>
    <property type="match status" value="1"/>
</dbReference>
<evidence type="ECO:0000313" key="6">
    <source>
        <dbReference type="Proteomes" id="UP001551675"/>
    </source>
</evidence>
<dbReference type="RefSeq" id="WP_061254292.1">
    <property type="nucleotide sequence ID" value="NZ_JBFALK010000015.1"/>
</dbReference>
<dbReference type="InterPro" id="IPR057326">
    <property type="entry name" value="KR_dom"/>
</dbReference>
<dbReference type="Proteomes" id="UP001551675">
    <property type="component" value="Unassembled WGS sequence"/>
</dbReference>
<dbReference type="PANTHER" id="PTHR43669:SF14">
    <property type="entry name" value="OXIDOREDUCTASE"/>
    <property type="match status" value="1"/>
</dbReference>
<organism evidence="5 6">
    <name type="scientific">Microtetraspora glauca</name>
    <dbReference type="NCBI Taxonomy" id="1996"/>
    <lineage>
        <taxon>Bacteria</taxon>
        <taxon>Bacillati</taxon>
        <taxon>Actinomycetota</taxon>
        <taxon>Actinomycetes</taxon>
        <taxon>Streptosporangiales</taxon>
        <taxon>Streptosporangiaceae</taxon>
        <taxon>Microtetraspora</taxon>
    </lineage>
</organism>
<evidence type="ECO:0000256" key="3">
    <source>
        <dbReference type="RuleBase" id="RU000363"/>
    </source>
</evidence>
<sequence>MTQLTGKVVVITGAGRGIGSAITEALARAGASVIATDLDGASAEAVRDRILAAGGDAIAVTMDVSDRSSVVAGLSAAVDRYGHLDVLFNNAGILRENPFLEVTEDDWRQLMTVNGLGTLMCTQEAARIMIAQSRGGKIVNTTSIAARQANATFAHYAASKAVVSSLIQSGARALAPYGITVMGFAPGIVRTEMWEGVEADAEARAAREAGYGERILLGRVSVPEDLGPTAVFLAGPGSDYMTGQVVMVDGGMVLV</sequence>
<dbReference type="SMART" id="SM00822">
    <property type="entry name" value="PKS_KR"/>
    <property type="match status" value="1"/>
</dbReference>
<keyword evidence="6" id="KW-1185">Reference proteome</keyword>
<dbReference type="PANTHER" id="PTHR43669">
    <property type="entry name" value="5-KETO-D-GLUCONATE 5-REDUCTASE"/>
    <property type="match status" value="1"/>
</dbReference>
<evidence type="ECO:0000256" key="2">
    <source>
        <dbReference type="ARBA" id="ARBA00023002"/>
    </source>
</evidence>
<reference evidence="5 6" key="1">
    <citation type="submission" date="2024-06" db="EMBL/GenBank/DDBJ databases">
        <title>The Natural Products Discovery Center: Release of the First 8490 Sequenced Strains for Exploring Actinobacteria Biosynthetic Diversity.</title>
        <authorList>
            <person name="Kalkreuter E."/>
            <person name="Kautsar S.A."/>
            <person name="Yang D."/>
            <person name="Bader C.D."/>
            <person name="Teijaro C.N."/>
            <person name="Fluegel L."/>
            <person name="Davis C.M."/>
            <person name="Simpson J.R."/>
            <person name="Lauterbach L."/>
            <person name="Steele A.D."/>
            <person name="Gui C."/>
            <person name="Meng S."/>
            <person name="Li G."/>
            <person name="Viehrig K."/>
            <person name="Ye F."/>
            <person name="Su P."/>
            <person name="Kiefer A.F."/>
            <person name="Nichols A."/>
            <person name="Cepeda A.J."/>
            <person name="Yan W."/>
            <person name="Fan B."/>
            <person name="Jiang Y."/>
            <person name="Adhikari A."/>
            <person name="Zheng C.-J."/>
            <person name="Schuster L."/>
            <person name="Cowan T.M."/>
            <person name="Smanski M.J."/>
            <person name="Chevrette M.G."/>
            <person name="De Carvalho L.P.S."/>
            <person name="Shen B."/>
        </authorList>
    </citation>
    <scope>NUCLEOTIDE SEQUENCE [LARGE SCALE GENOMIC DNA]</scope>
    <source>
        <strain evidence="5 6">NPDC050100</strain>
    </source>
</reference>
<name>A0ABV3GKA9_MICGL</name>
<dbReference type="InterPro" id="IPR036291">
    <property type="entry name" value="NAD(P)-bd_dom_sf"/>
</dbReference>
<accession>A0ABV3GKA9</accession>
<gene>
    <name evidence="5" type="ORF">AB0I59_25695</name>
</gene>
<evidence type="ECO:0000313" key="5">
    <source>
        <dbReference type="EMBL" id="MEV0972011.1"/>
    </source>
</evidence>
<keyword evidence="2" id="KW-0560">Oxidoreductase</keyword>